<protein>
    <submittedName>
        <fullName evidence="1">Uncharacterized protein</fullName>
    </submittedName>
</protein>
<reference evidence="1" key="1">
    <citation type="submission" date="2022-09" db="EMBL/GenBank/DDBJ databases">
        <title>A Global Phylogenomic Analysis of the Shiitake Genus Lentinula.</title>
        <authorList>
            <consortium name="DOE Joint Genome Institute"/>
            <person name="Sierra-Patev S."/>
            <person name="Min B."/>
            <person name="Naranjo-Ortiz M."/>
            <person name="Looney B."/>
            <person name="Konkel Z."/>
            <person name="Slot J.C."/>
            <person name="Sakamoto Y."/>
            <person name="Steenwyk J.L."/>
            <person name="Rokas A."/>
            <person name="Carro J."/>
            <person name="Camarero S."/>
            <person name="Ferreira P."/>
            <person name="Molpeceres G."/>
            <person name="Ruiz-Duenas F.J."/>
            <person name="Serrano A."/>
            <person name="Henrissat B."/>
            <person name="Drula E."/>
            <person name="Hughes K.W."/>
            <person name="Mata J.L."/>
            <person name="Ishikawa N.K."/>
            <person name="Vargas-Isla R."/>
            <person name="Ushijima S."/>
            <person name="Smith C.A."/>
            <person name="Ahrendt S."/>
            <person name="Andreopoulos W."/>
            <person name="He G."/>
            <person name="Labutti K."/>
            <person name="Lipzen A."/>
            <person name="Ng V."/>
            <person name="Riley R."/>
            <person name="Sandor L."/>
            <person name="Barry K."/>
            <person name="Martinez A.T."/>
            <person name="Xiao Y."/>
            <person name="Gibbons J.G."/>
            <person name="Terashima K."/>
            <person name="Grigoriev I.V."/>
            <person name="Hibbett D.S."/>
        </authorList>
    </citation>
    <scope>NUCLEOTIDE SEQUENCE</scope>
    <source>
        <strain evidence="1">TMI1499</strain>
    </source>
</reference>
<keyword evidence="2" id="KW-1185">Reference proteome</keyword>
<organism evidence="1 2">
    <name type="scientific">Lentinula aff. lateritia</name>
    <dbReference type="NCBI Taxonomy" id="2804960"/>
    <lineage>
        <taxon>Eukaryota</taxon>
        <taxon>Fungi</taxon>
        <taxon>Dikarya</taxon>
        <taxon>Basidiomycota</taxon>
        <taxon>Agaricomycotina</taxon>
        <taxon>Agaricomycetes</taxon>
        <taxon>Agaricomycetidae</taxon>
        <taxon>Agaricales</taxon>
        <taxon>Marasmiineae</taxon>
        <taxon>Omphalotaceae</taxon>
        <taxon>Lentinula</taxon>
    </lineage>
</organism>
<evidence type="ECO:0000313" key="1">
    <source>
        <dbReference type="EMBL" id="KAJ3803878.1"/>
    </source>
</evidence>
<comment type="caution">
    <text evidence="1">The sequence shown here is derived from an EMBL/GenBank/DDBJ whole genome shotgun (WGS) entry which is preliminary data.</text>
</comment>
<dbReference type="EMBL" id="MU796613">
    <property type="protein sequence ID" value="KAJ3803878.1"/>
    <property type="molecule type" value="Genomic_DNA"/>
</dbReference>
<proteinExistence type="predicted"/>
<evidence type="ECO:0000313" key="2">
    <source>
        <dbReference type="Proteomes" id="UP001163835"/>
    </source>
</evidence>
<sequence>MNHGTLANLPANTNLHLKQQISPYSLFLYLSFSTLVSRLLRSSKQSNTRFYSTSKQSDSPTSIVLLWDLDLGNVKATPYVELHVASPLIPPPLEDASCYPHFPGTQSQA</sequence>
<gene>
    <name evidence="1" type="ORF">F5876DRAFT_84229</name>
</gene>
<accession>A0ACC1TGT9</accession>
<dbReference type="Proteomes" id="UP001163835">
    <property type="component" value="Unassembled WGS sequence"/>
</dbReference>
<name>A0ACC1TGT9_9AGAR</name>